<sequence length="611" mass="69828">MSVVDPPGYLSGLDLTDRCNTPVLADLLEERDLLGHGTLLDGTLTERDAERVRIAKFIASKPEGTPLTHVVSYAVKGVSPEACERVDGSDADYQFAYRFVDDLAEPDDPYVRKSESSGVLVVTPTLRLLDLITEGITQTRSSTDQPYDREFLRNYLARVDSVDDDLRELLKDGFTSYLNRIEDYRLLFDVHMVGRTGGETQRRMTKRYKTRFNDEGRVSKQFARFNDALEYGYDHAENAVLATLTTDPKQHDSLLDAIDSINENFNRLLSYFDSDPSTKADTRESDVRTWRPELDDDVTGRPRERPDYIKALEFSEKGYPHLHVLFFDVPTRDGDGMPWLCDKPEIASKWSDYGQGEIVDVYPLVYRDDLDDLEPEFQSDEGFVDWYRFGDHDHTDEWVRDRTRAHELIEFDDDAQAMESTAGAYLGKYLSATFGSLLDATESFETEDDERETYADKAATWKLALYWATNRRFWSCSESITKGIDPNDHTQEPDVREAVRWCSLDSVRAVSESSISDDFARRRWDDLDDLDAAIDRALSEVERPAVRSTLPDEASYRCIVDYIGAYAYWDLPSGAVDDHSRDLEAVEDLVEDGDESPVIERENDPPIADVW</sequence>
<organism evidence="5 6">
    <name type="scientific">Halorientalis pallida</name>
    <dbReference type="NCBI Taxonomy" id="2479928"/>
    <lineage>
        <taxon>Archaea</taxon>
        <taxon>Methanobacteriati</taxon>
        <taxon>Methanobacteriota</taxon>
        <taxon>Stenosarchaea group</taxon>
        <taxon>Halobacteria</taxon>
        <taxon>Halobacteriales</taxon>
        <taxon>Haloarculaceae</taxon>
        <taxon>Halorientalis</taxon>
    </lineage>
</organism>
<feature type="domain" description="DUF8148" evidence="4">
    <location>
        <begin position="216"/>
        <end position="466"/>
    </location>
</feature>
<evidence type="ECO:0000313" key="5">
    <source>
        <dbReference type="EMBL" id="RXK51772.1"/>
    </source>
</evidence>
<dbReference type="Pfam" id="PF26473">
    <property type="entry name" value="DUF8148"/>
    <property type="match status" value="1"/>
</dbReference>
<dbReference type="InterPro" id="IPR059015">
    <property type="entry name" value="DUF8148_M"/>
</dbReference>
<reference evidence="5 6" key="1">
    <citation type="submission" date="2019-01" db="EMBL/GenBank/DDBJ databases">
        <title>Halorientalis sp. F13-25 a new haloarchaeum isolated from hypersaline water.</title>
        <authorList>
            <person name="Ana D.-V."/>
            <person name="Cristina S.-P."/>
            <person name="Antonio V."/>
        </authorList>
    </citation>
    <scope>NUCLEOTIDE SEQUENCE [LARGE SCALE GENOMIC DNA]</scope>
    <source>
        <strain evidence="5 6">F13-25</strain>
    </source>
</reference>
<dbReference type="EMBL" id="RDFA01000001">
    <property type="protein sequence ID" value="RXK51772.1"/>
    <property type="molecule type" value="Genomic_DNA"/>
</dbReference>
<dbReference type="InterPro" id="IPR059016">
    <property type="entry name" value="DUF8148_C"/>
</dbReference>
<feature type="domain" description="DUF8148" evidence="3">
    <location>
        <begin position="147"/>
        <end position="213"/>
    </location>
</feature>
<name>A0A498L662_9EURY</name>
<comment type="caution">
    <text evidence="5">The sequence shown here is derived from an EMBL/GenBank/DDBJ whole genome shotgun (WGS) entry which is preliminary data.</text>
</comment>
<accession>A0A498L662</accession>
<feature type="region of interest" description="Disordered" evidence="1">
    <location>
        <begin position="590"/>
        <end position="611"/>
    </location>
</feature>
<dbReference type="Pfam" id="PF26475">
    <property type="entry name" value="DUF8148_C"/>
    <property type="match status" value="1"/>
</dbReference>
<evidence type="ECO:0000256" key="1">
    <source>
        <dbReference type="SAM" id="MobiDB-lite"/>
    </source>
</evidence>
<dbReference type="InterPro" id="IPR058461">
    <property type="entry name" value="DUF8148_N"/>
</dbReference>
<feature type="domain" description="DUF8148" evidence="2">
    <location>
        <begin position="34"/>
        <end position="133"/>
    </location>
</feature>
<dbReference type="Proteomes" id="UP000289691">
    <property type="component" value="Unassembled WGS sequence"/>
</dbReference>
<dbReference type="AlphaFoldDB" id="A0A498L662"/>
<dbReference type="Pfam" id="PF26474">
    <property type="entry name" value="DUF8148_M"/>
    <property type="match status" value="1"/>
</dbReference>
<evidence type="ECO:0000259" key="2">
    <source>
        <dbReference type="Pfam" id="PF26473"/>
    </source>
</evidence>
<dbReference type="OrthoDB" id="235379at2157"/>
<evidence type="ECO:0000259" key="3">
    <source>
        <dbReference type="Pfam" id="PF26474"/>
    </source>
</evidence>
<evidence type="ECO:0000259" key="4">
    <source>
        <dbReference type="Pfam" id="PF26475"/>
    </source>
</evidence>
<dbReference type="RefSeq" id="WP_129067630.1">
    <property type="nucleotide sequence ID" value="NZ_RDFA01000001.1"/>
</dbReference>
<gene>
    <name evidence="5" type="ORF">EAF64_03825</name>
</gene>
<evidence type="ECO:0000313" key="6">
    <source>
        <dbReference type="Proteomes" id="UP000289691"/>
    </source>
</evidence>
<proteinExistence type="predicted"/>
<keyword evidence="6" id="KW-1185">Reference proteome</keyword>
<protein>
    <submittedName>
        <fullName evidence="5">Uncharacterized protein</fullName>
    </submittedName>
</protein>